<dbReference type="PANTHER" id="PTHR13237">
    <property type="entry name" value="SOMETHING ABOUT SILENCING PROTEIN 10-RELATED"/>
    <property type="match status" value="1"/>
</dbReference>
<dbReference type="Pfam" id="PF04000">
    <property type="entry name" value="Sas10_Utp3"/>
    <property type="match status" value="1"/>
</dbReference>
<feature type="region of interest" description="Disordered" evidence="6">
    <location>
        <begin position="432"/>
        <end position="456"/>
    </location>
</feature>
<protein>
    <recommendedName>
        <fullName evidence="7">Sas10 C-terminal domain-containing protein</fullName>
    </recommendedName>
</protein>
<feature type="region of interest" description="Disordered" evidence="6">
    <location>
        <begin position="1"/>
        <end position="160"/>
    </location>
</feature>
<feature type="compositionally biased region" description="Acidic residues" evidence="6">
    <location>
        <begin position="27"/>
        <end position="39"/>
    </location>
</feature>
<feature type="domain" description="Sas10 C-terminal" evidence="7">
    <location>
        <begin position="489"/>
        <end position="559"/>
    </location>
</feature>
<reference evidence="8 9" key="1">
    <citation type="submission" date="2020-10" db="EMBL/GenBank/DDBJ databases">
        <title>The Coptis chinensis genome and diversification of protoberbering-type alkaloids.</title>
        <authorList>
            <person name="Wang B."/>
            <person name="Shu S."/>
            <person name="Song C."/>
            <person name="Liu Y."/>
        </authorList>
    </citation>
    <scope>NUCLEOTIDE SEQUENCE [LARGE SCALE GENOMIC DNA]</scope>
    <source>
        <strain evidence="8">HL-2020</strain>
        <tissue evidence="8">Leaf</tissue>
    </source>
</reference>
<keyword evidence="3" id="KW-0597">Phosphoprotein</keyword>
<evidence type="ECO:0000256" key="1">
    <source>
        <dbReference type="ARBA" id="ARBA00004123"/>
    </source>
</evidence>
<keyword evidence="4" id="KW-0539">Nucleus</keyword>
<organism evidence="8 9">
    <name type="scientific">Coptis chinensis</name>
    <dbReference type="NCBI Taxonomy" id="261450"/>
    <lineage>
        <taxon>Eukaryota</taxon>
        <taxon>Viridiplantae</taxon>
        <taxon>Streptophyta</taxon>
        <taxon>Embryophyta</taxon>
        <taxon>Tracheophyta</taxon>
        <taxon>Spermatophyta</taxon>
        <taxon>Magnoliopsida</taxon>
        <taxon>Ranunculales</taxon>
        <taxon>Ranunculaceae</taxon>
        <taxon>Coptidoideae</taxon>
        <taxon>Coptis</taxon>
    </lineage>
</organism>
<feature type="compositionally biased region" description="Basic residues" evidence="6">
    <location>
        <begin position="503"/>
        <end position="536"/>
    </location>
</feature>
<sequence>MGKRGRNSSSNQKKEPNKPLKIRDDVDFNEDDDMDDEIDAFYKQRDIIPLDVDEDVASSDEDNDHPIFNMEGVDDDDDDENDYRDTGLAAKSSSDEELPAEEEVEVLRVQKEKAKSYSLEDFGQDDSDQEESDSDEEKAQEGILPKTRSKSKRLKEKGAEDDTGIAYEVKKDLNALSREEQMDVVYSSAPELVGLLSELNDALDQLENKVNPLISKVKKGNDSTKGGMRYLETKQQLLLAYCQAISFYLLLKSEGHSVRDHPVIARLVEIKNFLDKVSSSKLFLKKLQPREKVEMVNGGISEGKENKHEKRKRQVGSQSMEMLKVRASLEEKLKQKGIFSSVTNKLDINQKLHSRRLETLDDFGDEVMDKESGNANLSNGRSSSMHSTKLLKVVAPKLNKLKVVSGDDDLPKRDDIGERRRKHELRVLANAGVESKDEIGDEDDGEEEASENEFYEQVKKQKISKLSAKAELYSRTPWGPSSAEPEIVDGKRQITRQIEKNRGLTRSRKKQNPRTKYKEKHQKKVNRRKGQVRGIKKPTGPYGGEATGINAGISRSIRLK</sequence>
<dbReference type="InterPro" id="IPR007146">
    <property type="entry name" value="Sas10/Utp3/C1D"/>
</dbReference>
<dbReference type="PANTHER" id="PTHR13237:SF8">
    <property type="entry name" value="SOMETHING ABOUT SILENCING PROTEIN 10"/>
    <property type="match status" value="1"/>
</dbReference>
<keyword evidence="9" id="KW-1185">Reference proteome</keyword>
<evidence type="ECO:0000256" key="6">
    <source>
        <dbReference type="SAM" id="MobiDB-lite"/>
    </source>
</evidence>
<proteinExistence type="inferred from homology"/>
<accession>A0A835IMF4</accession>
<evidence type="ECO:0000256" key="5">
    <source>
        <dbReference type="SAM" id="Coils"/>
    </source>
</evidence>
<feature type="compositionally biased region" description="Basic and acidic residues" evidence="6">
    <location>
        <begin position="105"/>
        <end position="115"/>
    </location>
</feature>
<evidence type="ECO:0000259" key="7">
    <source>
        <dbReference type="Pfam" id="PF09368"/>
    </source>
</evidence>
<dbReference type="GO" id="GO:0032040">
    <property type="term" value="C:small-subunit processome"/>
    <property type="evidence" value="ECO:0007669"/>
    <property type="project" value="TreeGrafter"/>
</dbReference>
<dbReference type="AlphaFoldDB" id="A0A835IMF4"/>
<evidence type="ECO:0000313" key="9">
    <source>
        <dbReference type="Proteomes" id="UP000631114"/>
    </source>
</evidence>
<dbReference type="InterPro" id="IPR018972">
    <property type="entry name" value="Sas10_C_dom"/>
</dbReference>
<feature type="compositionally biased region" description="Acidic residues" evidence="6">
    <location>
        <begin position="439"/>
        <end position="454"/>
    </location>
</feature>
<feature type="coiled-coil region" evidence="5">
    <location>
        <begin position="189"/>
        <end position="216"/>
    </location>
</feature>
<keyword evidence="5" id="KW-0175">Coiled coil</keyword>
<feature type="compositionally biased region" description="Basic and acidic residues" evidence="6">
    <location>
        <begin position="12"/>
        <end position="26"/>
    </location>
</feature>
<comment type="subcellular location">
    <subcellularLocation>
        <location evidence="1">Nucleus</location>
    </subcellularLocation>
</comment>
<feature type="compositionally biased region" description="Acidic residues" evidence="6">
    <location>
        <begin position="122"/>
        <end position="138"/>
    </location>
</feature>
<gene>
    <name evidence="8" type="ORF">IFM89_009656</name>
</gene>
<dbReference type="GO" id="GO:0000462">
    <property type="term" value="P:maturation of SSU-rRNA from tricistronic rRNA transcript (SSU-rRNA, 5.8S rRNA, LSU-rRNA)"/>
    <property type="evidence" value="ECO:0007669"/>
    <property type="project" value="TreeGrafter"/>
</dbReference>
<feature type="region of interest" description="Disordered" evidence="6">
    <location>
        <begin position="474"/>
        <end position="560"/>
    </location>
</feature>
<feature type="compositionally biased region" description="Basic and acidic residues" evidence="6">
    <location>
        <begin position="488"/>
        <end position="502"/>
    </location>
</feature>
<dbReference type="EMBL" id="JADFTS010000002">
    <property type="protein sequence ID" value="KAF9619874.1"/>
    <property type="molecule type" value="Genomic_DNA"/>
</dbReference>
<dbReference type="Pfam" id="PF09368">
    <property type="entry name" value="Sas10"/>
    <property type="match status" value="1"/>
</dbReference>
<feature type="compositionally biased region" description="Acidic residues" evidence="6">
    <location>
        <begin position="51"/>
        <end position="63"/>
    </location>
</feature>
<evidence type="ECO:0000256" key="2">
    <source>
        <dbReference type="ARBA" id="ARBA00010979"/>
    </source>
</evidence>
<name>A0A835IMF4_9MAGN</name>
<evidence type="ECO:0000256" key="3">
    <source>
        <dbReference type="ARBA" id="ARBA00022553"/>
    </source>
</evidence>
<feature type="compositionally biased region" description="Acidic residues" evidence="6">
    <location>
        <begin position="72"/>
        <end position="82"/>
    </location>
</feature>
<dbReference type="Proteomes" id="UP000631114">
    <property type="component" value="Unassembled WGS sequence"/>
</dbReference>
<dbReference type="OrthoDB" id="1924577at2759"/>
<evidence type="ECO:0000313" key="8">
    <source>
        <dbReference type="EMBL" id="KAF9619874.1"/>
    </source>
</evidence>
<comment type="caution">
    <text evidence="8">The sequence shown here is derived from an EMBL/GenBank/DDBJ whole genome shotgun (WGS) entry which is preliminary data.</text>
</comment>
<comment type="similarity">
    <text evidence="2">Belongs to the SAS10 family.</text>
</comment>
<feature type="compositionally biased region" description="Acidic residues" evidence="6">
    <location>
        <begin position="95"/>
        <end position="104"/>
    </location>
</feature>
<evidence type="ECO:0000256" key="4">
    <source>
        <dbReference type="ARBA" id="ARBA00023242"/>
    </source>
</evidence>